<evidence type="ECO:0000313" key="2">
    <source>
        <dbReference type="Proteomes" id="UP001066276"/>
    </source>
</evidence>
<name>A0AAV7X1Y4_PLEWA</name>
<dbReference type="EMBL" id="JANPWB010000001">
    <property type="protein sequence ID" value="KAJ1219001.1"/>
    <property type="molecule type" value="Genomic_DNA"/>
</dbReference>
<proteinExistence type="predicted"/>
<accession>A0AAV7X1Y4</accession>
<dbReference type="Proteomes" id="UP001066276">
    <property type="component" value="Chromosome 1_1"/>
</dbReference>
<gene>
    <name evidence="1" type="ORF">NDU88_006572</name>
</gene>
<reference evidence="1" key="1">
    <citation type="journal article" date="2022" name="bioRxiv">
        <title>Sequencing and chromosome-scale assembly of the giantPleurodeles waltlgenome.</title>
        <authorList>
            <person name="Brown T."/>
            <person name="Elewa A."/>
            <person name="Iarovenko S."/>
            <person name="Subramanian E."/>
            <person name="Araus A.J."/>
            <person name="Petzold A."/>
            <person name="Susuki M."/>
            <person name="Suzuki K.-i.T."/>
            <person name="Hayashi T."/>
            <person name="Toyoda A."/>
            <person name="Oliveira C."/>
            <person name="Osipova E."/>
            <person name="Leigh N.D."/>
            <person name="Simon A."/>
            <person name="Yun M.H."/>
        </authorList>
    </citation>
    <scope>NUCLEOTIDE SEQUENCE</scope>
    <source>
        <strain evidence="1">20211129_DDA</strain>
        <tissue evidence="1">Liver</tissue>
    </source>
</reference>
<keyword evidence="2" id="KW-1185">Reference proteome</keyword>
<evidence type="ECO:0000313" key="1">
    <source>
        <dbReference type="EMBL" id="KAJ1219001.1"/>
    </source>
</evidence>
<dbReference type="AlphaFoldDB" id="A0AAV7X1Y4"/>
<organism evidence="1 2">
    <name type="scientific">Pleurodeles waltl</name>
    <name type="common">Iberian ribbed newt</name>
    <dbReference type="NCBI Taxonomy" id="8319"/>
    <lineage>
        <taxon>Eukaryota</taxon>
        <taxon>Metazoa</taxon>
        <taxon>Chordata</taxon>
        <taxon>Craniata</taxon>
        <taxon>Vertebrata</taxon>
        <taxon>Euteleostomi</taxon>
        <taxon>Amphibia</taxon>
        <taxon>Batrachia</taxon>
        <taxon>Caudata</taxon>
        <taxon>Salamandroidea</taxon>
        <taxon>Salamandridae</taxon>
        <taxon>Pleurodelinae</taxon>
        <taxon>Pleurodeles</taxon>
    </lineage>
</organism>
<protein>
    <submittedName>
        <fullName evidence="1">Uncharacterized protein</fullName>
    </submittedName>
</protein>
<sequence>MPRKSWSYGKVHTDDENLVENSNAVKIIIDGNVIDHIDDFDHIVYNSFFADNHLIDDDNLVFHYNLIDSNHTHTVDGHATAVFDDKLDEDFVNETVDGAYKGEDILVVDDESEEAAHVNSNAGFDNCIVNITIDDIVDEGPAITGYFCTQSIPLLAWCPRSHQDSYWM</sequence>
<comment type="caution">
    <text evidence="1">The sequence shown here is derived from an EMBL/GenBank/DDBJ whole genome shotgun (WGS) entry which is preliminary data.</text>
</comment>